<feature type="binding site" evidence="10">
    <location>
        <begin position="122"/>
        <end position="127"/>
    </location>
    <ligand>
        <name>GTP</name>
        <dbReference type="ChEBI" id="CHEBI:37565"/>
    </ligand>
</feature>
<feature type="binding site" evidence="10">
    <location>
        <begin position="50"/>
        <end position="53"/>
    </location>
    <ligand>
        <name>GTP</name>
        <dbReference type="ChEBI" id="CHEBI:37565"/>
    </ligand>
</feature>
<dbReference type="PRINTS" id="PR00326">
    <property type="entry name" value="GTP1OBG"/>
</dbReference>
<evidence type="ECO:0000256" key="8">
    <source>
        <dbReference type="ARBA" id="ARBA00045284"/>
    </source>
</evidence>
<evidence type="ECO:0000256" key="3">
    <source>
        <dbReference type="ARBA" id="ARBA00022792"/>
    </source>
</evidence>
<feature type="binding site" evidence="10">
    <location>
        <position position="174"/>
    </location>
    <ligand>
        <name>GTP</name>
        <dbReference type="ChEBI" id="CHEBI:37565"/>
    </ligand>
</feature>
<evidence type="ECO:0000256" key="7">
    <source>
        <dbReference type="ARBA" id="ARBA00023136"/>
    </source>
</evidence>
<evidence type="ECO:0000256" key="1">
    <source>
        <dbReference type="ARBA" id="ARBA00004443"/>
    </source>
</evidence>
<feature type="domain" description="CP-type G" evidence="11">
    <location>
        <begin position="5"/>
        <end position="178"/>
    </location>
</feature>
<evidence type="ECO:0000256" key="4">
    <source>
        <dbReference type="ARBA" id="ARBA00022946"/>
    </source>
</evidence>
<comment type="similarity">
    <text evidence="9">Belongs to the TRAFAC class YlqF/YawG GTPase family. MTG1 subfamily.</text>
</comment>
<reference evidence="12" key="1">
    <citation type="submission" date="2021-08" db="EMBL/GenBank/DDBJ databases">
        <authorList>
            <person name="Misof B."/>
            <person name="Oliver O."/>
            <person name="Podsiadlowski L."/>
            <person name="Donath A."/>
            <person name="Peters R."/>
            <person name="Mayer C."/>
            <person name="Rust J."/>
            <person name="Gunkel S."/>
            <person name="Lesny P."/>
            <person name="Martin S."/>
            <person name="Oeyen J.P."/>
            <person name="Petersen M."/>
            <person name="Panagiotis P."/>
            <person name="Wilbrandt J."/>
            <person name="Tanja T."/>
        </authorList>
    </citation>
    <scope>NUCLEOTIDE SEQUENCE</scope>
    <source>
        <strain evidence="12">GBR_01_08_01A</strain>
        <tissue evidence="12">Thorax + abdomen</tissue>
    </source>
</reference>
<comment type="function">
    <text evidence="8 9">Plays a role in the regulation of the mitochondrial ribosome assembly and of translational activity. Displays mitochondrial GTPase activity.</text>
</comment>
<proteinExistence type="inferred from homology"/>
<dbReference type="GO" id="GO:0032543">
    <property type="term" value="P:mitochondrial translation"/>
    <property type="evidence" value="ECO:0007669"/>
    <property type="project" value="TreeGrafter"/>
</dbReference>
<evidence type="ECO:0000313" key="12">
    <source>
        <dbReference type="EMBL" id="KAK2585145.1"/>
    </source>
</evidence>
<dbReference type="Gene3D" id="3.40.50.300">
    <property type="entry name" value="P-loop containing nucleotide triphosphate hydrolases"/>
    <property type="match status" value="1"/>
</dbReference>
<keyword evidence="5 9" id="KW-0496">Mitochondrion</keyword>
<dbReference type="Gene3D" id="1.10.1580.10">
    <property type="match status" value="1"/>
</dbReference>
<accession>A0AAD9RT46</accession>
<dbReference type="PANTHER" id="PTHR45782">
    <property type="entry name" value="MITOCHONDRIAL RIBOSOME-ASSOCIATED GTPASE 1"/>
    <property type="match status" value="1"/>
</dbReference>
<dbReference type="FunFam" id="3.40.50.300:FF:000876">
    <property type="entry name" value="Mitochondrial GTPase 1"/>
    <property type="match status" value="1"/>
</dbReference>
<keyword evidence="7" id="KW-0472">Membrane</keyword>
<gene>
    <name evidence="12" type="ORF">KPH14_008651</name>
</gene>
<dbReference type="EMBL" id="JAIFRP010000022">
    <property type="protein sequence ID" value="KAK2585145.1"/>
    <property type="molecule type" value="Genomic_DNA"/>
</dbReference>
<keyword evidence="6 9" id="KW-0342">GTP-binding</keyword>
<protein>
    <recommendedName>
        <fullName evidence="9">Mitochondrial GTPase 1</fullName>
    </recommendedName>
</protein>
<dbReference type="InterPro" id="IPR027417">
    <property type="entry name" value="P-loop_NTPase"/>
</dbReference>
<keyword evidence="2 9" id="KW-0547">Nucleotide-binding</keyword>
<dbReference type="GO" id="GO:0003924">
    <property type="term" value="F:GTPase activity"/>
    <property type="evidence" value="ECO:0007669"/>
    <property type="project" value="TreeGrafter"/>
</dbReference>
<dbReference type="CDD" id="cd01856">
    <property type="entry name" value="YlqF"/>
    <property type="match status" value="1"/>
</dbReference>
<dbReference type="AlphaFoldDB" id="A0AAD9RT46"/>
<dbReference type="GO" id="GO:0005525">
    <property type="term" value="F:GTP binding"/>
    <property type="evidence" value="ECO:0007669"/>
    <property type="project" value="UniProtKB-KW"/>
</dbReference>
<dbReference type="SUPFAM" id="SSF52540">
    <property type="entry name" value="P-loop containing nucleoside triphosphate hydrolases"/>
    <property type="match status" value="1"/>
</dbReference>
<evidence type="ECO:0000256" key="2">
    <source>
        <dbReference type="ARBA" id="ARBA00022741"/>
    </source>
</evidence>
<evidence type="ECO:0000313" key="13">
    <source>
        <dbReference type="Proteomes" id="UP001258017"/>
    </source>
</evidence>
<dbReference type="Proteomes" id="UP001258017">
    <property type="component" value="Unassembled WGS sequence"/>
</dbReference>
<keyword evidence="4" id="KW-0809">Transit peptide</keyword>
<dbReference type="PIRSF" id="PIRSF006230">
    <property type="entry name" value="MG442"/>
    <property type="match status" value="1"/>
</dbReference>
<dbReference type="GO" id="GO:0005743">
    <property type="term" value="C:mitochondrial inner membrane"/>
    <property type="evidence" value="ECO:0007669"/>
    <property type="project" value="UniProtKB-SubCell"/>
</dbReference>
<dbReference type="InterPro" id="IPR030378">
    <property type="entry name" value="G_CP_dom"/>
</dbReference>
<dbReference type="PROSITE" id="PS51721">
    <property type="entry name" value="G_CP"/>
    <property type="match status" value="1"/>
</dbReference>
<comment type="subcellular location">
    <subcellularLocation>
        <location evidence="1">Mitochondrion inner membrane</location>
        <topology evidence="1">Peripheral membrane protein</topology>
        <orientation evidence="1">Matrix side</orientation>
    </subcellularLocation>
</comment>
<dbReference type="InterPro" id="IPR023179">
    <property type="entry name" value="GTP-bd_ortho_bundle_sf"/>
</dbReference>
<evidence type="ECO:0000256" key="5">
    <source>
        <dbReference type="ARBA" id="ARBA00023128"/>
    </source>
</evidence>
<sequence length="298" mass="33981">MGKGLRQMEQRLKNVDCVVEVHDARVPISGRQADYRHTLTGLKPHIFVLNKIDLADLKYKQRIISNLQNEGLSHIIFTNFKDQQCQGMKKILPLAQKLITESDRYNRSNEESFAMMIIGVPNVGKSSLINRLRTTYLKKPKATKEGPIPGVTRSVLTHIKISENPNFYLLDTPGILEPKVKDVYTGLKLALIGCLQDHLVGHITVADFLLFWLNKHEKYKYVEKLGLPEPKDDITYVLTFIAAKLKITQKLRNYDGQYIVKPNLTLAASHFIDLFRCGELGRICLDEDKLELTHTSNV</sequence>
<keyword evidence="3" id="KW-0999">Mitochondrion inner membrane</keyword>
<dbReference type="InterPro" id="IPR016478">
    <property type="entry name" value="GTPase_MTG1"/>
</dbReference>
<name>A0AAD9RT46_9HYME</name>
<keyword evidence="13" id="KW-1185">Reference proteome</keyword>
<reference evidence="12" key="2">
    <citation type="journal article" date="2023" name="Commun. Biol.">
        <title>Intrasexual cuticular hydrocarbon dimorphism in a wasp sheds light on hydrocarbon biosynthesis genes in Hymenoptera.</title>
        <authorList>
            <person name="Moris V.C."/>
            <person name="Podsiadlowski L."/>
            <person name="Martin S."/>
            <person name="Oeyen J.P."/>
            <person name="Donath A."/>
            <person name="Petersen M."/>
            <person name="Wilbrandt J."/>
            <person name="Misof B."/>
            <person name="Liedtke D."/>
            <person name="Thamm M."/>
            <person name="Scheiner R."/>
            <person name="Schmitt T."/>
            <person name="Niehuis O."/>
        </authorList>
    </citation>
    <scope>NUCLEOTIDE SEQUENCE</scope>
    <source>
        <strain evidence="12">GBR_01_08_01A</strain>
    </source>
</reference>
<dbReference type="Pfam" id="PF01926">
    <property type="entry name" value="MMR_HSR1"/>
    <property type="match status" value="1"/>
</dbReference>
<dbReference type="InterPro" id="IPR006073">
    <property type="entry name" value="GTP-bd"/>
</dbReference>
<evidence type="ECO:0000256" key="6">
    <source>
        <dbReference type="ARBA" id="ARBA00023134"/>
    </source>
</evidence>
<evidence type="ECO:0000259" key="11">
    <source>
        <dbReference type="PROSITE" id="PS51721"/>
    </source>
</evidence>
<dbReference type="PANTHER" id="PTHR45782:SF4">
    <property type="entry name" value="MITOCHONDRIAL RIBOSOME-ASSOCIATED GTPASE 1"/>
    <property type="match status" value="1"/>
</dbReference>
<comment type="caution">
    <text evidence="12">The sequence shown here is derived from an EMBL/GenBank/DDBJ whole genome shotgun (WGS) entry which is preliminary data.</text>
</comment>
<dbReference type="FunFam" id="1.10.1580.10:FF:000004">
    <property type="entry name" value="Mitochondrial GTPase 1"/>
    <property type="match status" value="1"/>
</dbReference>
<evidence type="ECO:0000256" key="10">
    <source>
        <dbReference type="PIRSR" id="PIRSR006230-1"/>
    </source>
</evidence>
<organism evidence="12 13">
    <name type="scientific">Odynerus spinipes</name>
    <dbReference type="NCBI Taxonomy" id="1348599"/>
    <lineage>
        <taxon>Eukaryota</taxon>
        <taxon>Metazoa</taxon>
        <taxon>Ecdysozoa</taxon>
        <taxon>Arthropoda</taxon>
        <taxon>Hexapoda</taxon>
        <taxon>Insecta</taxon>
        <taxon>Pterygota</taxon>
        <taxon>Neoptera</taxon>
        <taxon>Endopterygota</taxon>
        <taxon>Hymenoptera</taxon>
        <taxon>Apocrita</taxon>
        <taxon>Aculeata</taxon>
        <taxon>Vespoidea</taxon>
        <taxon>Vespidae</taxon>
        <taxon>Eumeninae</taxon>
        <taxon>Odynerus</taxon>
    </lineage>
</organism>
<evidence type="ECO:0000256" key="9">
    <source>
        <dbReference type="PIRNR" id="PIRNR006230"/>
    </source>
</evidence>